<sequence length="301" mass="34611">MEKQKRSYHKQIKKILFLILMIVIGIGCFWGLSKADKNEFLSLKQEKRITEKYINEEGMTIKKRVLLPEGYRRVSYSSGSFEEYLRNYTLKPYGSPIVNYDGSMHYDQNWHEGILDIPVPSNGLQQCADALIRIRAEYLWHNNKKSTIGFNFTSGHYCSWEQYAEGYRPIIKGNSVTFSKKATPNHSQKNFYKYLNLIFAYSGSLSLFNELDKVAVKDVKIGDMLVTPGTPGHIEIVADEIVNEAGEKKYLLAQGYTPAQSVCLLKNKASVQQSPWYTFEEGTAVDTPGYVFKKVQFIRFR</sequence>
<dbReference type="Pfam" id="PF16138">
    <property type="entry name" value="DUF4846"/>
    <property type="match status" value="1"/>
</dbReference>
<keyword evidence="1" id="KW-1133">Transmembrane helix</keyword>
<keyword evidence="1" id="KW-0812">Transmembrane</keyword>
<gene>
    <name evidence="2" type="ORF">ACFSTE_08310</name>
</gene>
<name>A0ABW5N709_9FLAO</name>
<dbReference type="Proteomes" id="UP001597459">
    <property type="component" value="Unassembled WGS sequence"/>
</dbReference>
<dbReference type="EMBL" id="JBHULX010000007">
    <property type="protein sequence ID" value="MFD2590832.1"/>
    <property type="molecule type" value="Genomic_DNA"/>
</dbReference>
<dbReference type="InterPro" id="IPR032315">
    <property type="entry name" value="DUF4846"/>
</dbReference>
<protein>
    <submittedName>
        <fullName evidence="2">DUF4846 domain-containing protein</fullName>
    </submittedName>
</protein>
<accession>A0ABW5N709</accession>
<keyword evidence="3" id="KW-1185">Reference proteome</keyword>
<organism evidence="2 3">
    <name type="scientific">Aquimarina hainanensis</name>
    <dbReference type="NCBI Taxonomy" id="1578017"/>
    <lineage>
        <taxon>Bacteria</taxon>
        <taxon>Pseudomonadati</taxon>
        <taxon>Bacteroidota</taxon>
        <taxon>Flavobacteriia</taxon>
        <taxon>Flavobacteriales</taxon>
        <taxon>Flavobacteriaceae</taxon>
        <taxon>Aquimarina</taxon>
    </lineage>
</organism>
<evidence type="ECO:0000313" key="2">
    <source>
        <dbReference type="EMBL" id="MFD2590832.1"/>
    </source>
</evidence>
<reference evidence="3" key="1">
    <citation type="journal article" date="2019" name="Int. J. Syst. Evol. Microbiol.">
        <title>The Global Catalogue of Microorganisms (GCM) 10K type strain sequencing project: providing services to taxonomists for standard genome sequencing and annotation.</title>
        <authorList>
            <consortium name="The Broad Institute Genomics Platform"/>
            <consortium name="The Broad Institute Genome Sequencing Center for Infectious Disease"/>
            <person name="Wu L."/>
            <person name="Ma J."/>
        </authorList>
    </citation>
    <scope>NUCLEOTIDE SEQUENCE [LARGE SCALE GENOMIC DNA]</scope>
    <source>
        <strain evidence="3">KCTC 42423</strain>
    </source>
</reference>
<dbReference type="PROSITE" id="PS51257">
    <property type="entry name" value="PROKAR_LIPOPROTEIN"/>
    <property type="match status" value="1"/>
</dbReference>
<evidence type="ECO:0000313" key="3">
    <source>
        <dbReference type="Proteomes" id="UP001597459"/>
    </source>
</evidence>
<dbReference type="RefSeq" id="WP_378298071.1">
    <property type="nucleotide sequence ID" value="NZ_JBHULX010000007.1"/>
</dbReference>
<feature type="transmembrane region" description="Helical" evidence="1">
    <location>
        <begin position="12"/>
        <end position="32"/>
    </location>
</feature>
<evidence type="ECO:0000256" key="1">
    <source>
        <dbReference type="SAM" id="Phobius"/>
    </source>
</evidence>
<comment type="caution">
    <text evidence="2">The sequence shown here is derived from an EMBL/GenBank/DDBJ whole genome shotgun (WGS) entry which is preliminary data.</text>
</comment>
<proteinExistence type="predicted"/>
<keyword evidence="1" id="KW-0472">Membrane</keyword>